<dbReference type="Pfam" id="PF00023">
    <property type="entry name" value="Ank"/>
    <property type="match status" value="1"/>
</dbReference>
<accession>A0A6G0XTM2</accession>
<comment type="caution">
    <text evidence="5">The sequence shown here is derived from an EMBL/GenBank/DDBJ whole genome shotgun (WGS) entry which is preliminary data.</text>
</comment>
<dbReference type="InterPro" id="IPR002110">
    <property type="entry name" value="Ankyrin_rpt"/>
</dbReference>
<dbReference type="Gene3D" id="1.25.40.20">
    <property type="entry name" value="Ankyrin repeat-containing domain"/>
    <property type="match status" value="1"/>
</dbReference>
<keyword evidence="2 3" id="KW-0040">ANK repeat</keyword>
<evidence type="ECO:0000313" key="6">
    <source>
        <dbReference type="Proteomes" id="UP000481153"/>
    </source>
</evidence>
<evidence type="ECO:0000256" key="3">
    <source>
        <dbReference type="PROSITE-ProRule" id="PRU00023"/>
    </source>
</evidence>
<dbReference type="EMBL" id="VJMJ01000012">
    <property type="protein sequence ID" value="KAF0743753.1"/>
    <property type="molecule type" value="Genomic_DNA"/>
</dbReference>
<feature type="repeat" description="ANK" evidence="3">
    <location>
        <begin position="101"/>
        <end position="133"/>
    </location>
</feature>
<name>A0A6G0XTM2_9STRA</name>
<dbReference type="PROSITE" id="PS50297">
    <property type="entry name" value="ANK_REP_REGION"/>
    <property type="match status" value="2"/>
</dbReference>
<keyword evidence="1" id="KW-0677">Repeat</keyword>
<dbReference type="PROSITE" id="PS50088">
    <property type="entry name" value="ANK_REPEAT"/>
    <property type="match status" value="2"/>
</dbReference>
<dbReference type="PANTHER" id="PTHR24171">
    <property type="entry name" value="ANKYRIN REPEAT DOMAIN-CONTAINING PROTEIN 39-RELATED"/>
    <property type="match status" value="1"/>
</dbReference>
<proteinExistence type="predicted"/>
<evidence type="ECO:0000313" key="5">
    <source>
        <dbReference type="EMBL" id="KAF0743753.1"/>
    </source>
</evidence>
<gene>
    <name evidence="5" type="ORF">Ae201684_001407</name>
</gene>
<dbReference type="SMART" id="SM00248">
    <property type="entry name" value="ANK"/>
    <property type="match status" value="3"/>
</dbReference>
<dbReference type="SUPFAM" id="SSF48403">
    <property type="entry name" value="Ankyrin repeat"/>
    <property type="match status" value="1"/>
</dbReference>
<dbReference type="Pfam" id="PF12796">
    <property type="entry name" value="Ank_2"/>
    <property type="match status" value="1"/>
</dbReference>
<dbReference type="Proteomes" id="UP000481153">
    <property type="component" value="Unassembled WGS sequence"/>
</dbReference>
<dbReference type="AlphaFoldDB" id="A0A6G0XTM2"/>
<dbReference type="PANTHER" id="PTHR24171:SF9">
    <property type="entry name" value="ANKYRIN REPEAT DOMAIN-CONTAINING PROTEIN 39"/>
    <property type="match status" value="1"/>
</dbReference>
<evidence type="ECO:0000256" key="2">
    <source>
        <dbReference type="ARBA" id="ARBA00023043"/>
    </source>
</evidence>
<reference evidence="5 6" key="1">
    <citation type="submission" date="2019-07" db="EMBL/GenBank/DDBJ databases">
        <title>Genomics analysis of Aphanomyces spp. identifies a new class of oomycete effector associated with host adaptation.</title>
        <authorList>
            <person name="Gaulin E."/>
        </authorList>
    </citation>
    <scope>NUCLEOTIDE SEQUENCE [LARGE SCALE GENOMIC DNA]</scope>
    <source>
        <strain evidence="5 6">ATCC 201684</strain>
    </source>
</reference>
<protein>
    <submittedName>
        <fullName evidence="5">Uncharacterized protein</fullName>
    </submittedName>
</protein>
<evidence type="ECO:0000256" key="4">
    <source>
        <dbReference type="SAM" id="MobiDB-lite"/>
    </source>
</evidence>
<feature type="region of interest" description="Disordered" evidence="4">
    <location>
        <begin position="216"/>
        <end position="250"/>
    </location>
</feature>
<feature type="compositionally biased region" description="Pro residues" evidence="4">
    <location>
        <begin position="227"/>
        <end position="237"/>
    </location>
</feature>
<dbReference type="VEuPathDB" id="FungiDB:AeMF1_013068"/>
<feature type="repeat" description="ANK" evidence="3">
    <location>
        <begin position="148"/>
        <end position="175"/>
    </location>
</feature>
<keyword evidence="6" id="KW-1185">Reference proteome</keyword>
<evidence type="ECO:0000256" key="1">
    <source>
        <dbReference type="ARBA" id="ARBA00022737"/>
    </source>
</evidence>
<sequence length="371" mass="42402">MTDKDLAKWKRRIEENRYIREHLLDKANLLVYTIQSLSARPRPLGIVDLYTIWRLVGQGYNVNERDDNGIPPLVHCAVRGWLVAIAMLFKSPCDVNVTSIYQETALSAACRRGHLHVVRYLLWHGADTSVRDKVTSFFTRLTKCERQSGFSCLRWAAKNRHVAMVKLLLKRGASVLQDCGTTSPSALDWARDNHDKEIEGLLMSVLIQEKEAQLRGLQAKESDVAPSRPPPPTPPPAIAEATVEPETKQNSRLARLADERRAQQSQLMEEALARQTDMYLKSIRPAHKEETLMQAAVHTEWRKVKPHKWKLVGLPPKRESSTRVDMRRIQQLTALDDLDEETPTTIDAMATFAIKHQPKPARFKYFCPQFE</sequence>
<dbReference type="InterPro" id="IPR036770">
    <property type="entry name" value="Ankyrin_rpt-contain_sf"/>
</dbReference>
<organism evidence="5 6">
    <name type="scientific">Aphanomyces euteiches</name>
    <dbReference type="NCBI Taxonomy" id="100861"/>
    <lineage>
        <taxon>Eukaryota</taxon>
        <taxon>Sar</taxon>
        <taxon>Stramenopiles</taxon>
        <taxon>Oomycota</taxon>
        <taxon>Saprolegniomycetes</taxon>
        <taxon>Saprolegniales</taxon>
        <taxon>Verrucalvaceae</taxon>
        <taxon>Aphanomyces</taxon>
    </lineage>
</organism>